<dbReference type="PATRIC" id="fig|43675.28.peg.589"/>
<protein>
    <recommendedName>
        <fullName evidence="4">2-oxoglutarate dehydrogenase</fullName>
    </recommendedName>
</protein>
<name>A0A0K2RYD2_9MICC</name>
<evidence type="ECO:0008006" key="4">
    <source>
        <dbReference type="Google" id="ProtNLM"/>
    </source>
</evidence>
<feature type="signal peptide" evidence="1">
    <location>
        <begin position="1"/>
        <end position="37"/>
    </location>
</feature>
<dbReference type="RefSeq" id="WP_060823980.1">
    <property type="nucleotide sequence ID" value="NZ_AP014938.1"/>
</dbReference>
<reference evidence="3" key="1">
    <citation type="submission" date="2015-08" db="EMBL/GenBank/DDBJ databases">
        <title>Complete genome sequence of Rothia mucilaginosa strain NUM-Rm6536.</title>
        <authorList>
            <person name="Nambu T."/>
        </authorList>
    </citation>
    <scope>NUCLEOTIDE SEQUENCE [LARGE SCALE GENOMIC DNA]</scope>
    <source>
        <strain evidence="3">NUM-Rm6536</strain>
    </source>
</reference>
<proteinExistence type="predicted"/>
<sequence>MITLPARAQRAFTRRALTALACIGALALSSCSAQPQADDSETTPMKVATSSASVDAKALFTAADGSWKPNTVQISAGLDAPATFDAVATPTDTPSTDAEYAAAYASASGSANIIDAGTRCGVTSLLGGSAGIYVYDGSDCAKAQEAVRLFNSRKNQDGSASVEWYQCATKVQGRDYITGACFMQGGSVEKPRLALIPAQTRMLSGTLTFAEAYGGGTFGQGDSAKTVEALRFTSPDSKVACSVTPSGVDCQALVGVTLEGWDAASGKAQQRVHMVQDQAPAVSLVGQTATPEPVNTEGITALPAGQVVTAYGYTCKSVNSGKVHCVSATNGFTLDSVEVGVERR</sequence>
<keyword evidence="1" id="KW-0732">Signal</keyword>
<evidence type="ECO:0000256" key="1">
    <source>
        <dbReference type="SAM" id="SignalP"/>
    </source>
</evidence>
<dbReference type="Proteomes" id="UP000066203">
    <property type="component" value="Chromosome"/>
</dbReference>
<gene>
    <name evidence="2" type="ORF">RM6536_0582</name>
</gene>
<feature type="chain" id="PRO_5005483147" description="2-oxoglutarate dehydrogenase" evidence="1">
    <location>
        <begin position="38"/>
        <end position="344"/>
    </location>
</feature>
<organism evidence="2">
    <name type="scientific">Rothia mucilaginosa</name>
    <dbReference type="NCBI Taxonomy" id="43675"/>
    <lineage>
        <taxon>Bacteria</taxon>
        <taxon>Bacillati</taxon>
        <taxon>Actinomycetota</taxon>
        <taxon>Actinomycetes</taxon>
        <taxon>Micrococcales</taxon>
        <taxon>Micrococcaceae</taxon>
        <taxon>Rothia</taxon>
    </lineage>
</organism>
<accession>A0A0K2RYD2</accession>
<dbReference type="PROSITE" id="PS51257">
    <property type="entry name" value="PROKAR_LIPOPROTEIN"/>
    <property type="match status" value="1"/>
</dbReference>
<dbReference type="EMBL" id="AP014938">
    <property type="protein sequence ID" value="BAS19829.1"/>
    <property type="molecule type" value="Genomic_DNA"/>
</dbReference>
<dbReference type="AlphaFoldDB" id="A0A0K2RYD2"/>
<evidence type="ECO:0000313" key="3">
    <source>
        <dbReference type="Proteomes" id="UP000066203"/>
    </source>
</evidence>
<evidence type="ECO:0000313" key="2">
    <source>
        <dbReference type="EMBL" id="BAS19829.1"/>
    </source>
</evidence>